<reference evidence="1 2" key="1">
    <citation type="submission" date="2019-07" db="EMBL/GenBank/DDBJ databases">
        <authorList>
            <person name="Huq M.A."/>
        </authorList>
    </citation>
    <scope>NUCLEOTIDE SEQUENCE [LARGE SCALE GENOMIC DNA]</scope>
    <source>
        <strain evidence="1 2">MAH-19</strain>
    </source>
</reference>
<sequence length="192" mass="22158">MATTDPGPPGEIRTFDYGDAVEIYDHPYHRVPFSERCWLSQNQNLNLISNVIICSSGMEAVAFNYFHPKPANVLFLSMGIRPNNHHFRWINENLQNKSFILVFGNTPLDKATELIVAAAICQQPLTIRFSNELAIINFRRKAYRMSQDELRLSSFSRLSGYRFNCKTASPKDHENYLAQWRQRSLSNQFPSP</sequence>
<proteinExistence type="predicted"/>
<comment type="caution">
    <text evidence="1">The sequence shown here is derived from an EMBL/GenBank/DDBJ whole genome shotgun (WGS) entry which is preliminary data.</text>
</comment>
<dbReference type="Proteomes" id="UP000318733">
    <property type="component" value="Unassembled WGS sequence"/>
</dbReference>
<dbReference type="OrthoDB" id="796066at2"/>
<name>A0A556MIF8_9SPHI</name>
<dbReference type="RefSeq" id="WP_144249738.1">
    <property type="nucleotide sequence ID" value="NZ_VLPK01000003.1"/>
</dbReference>
<dbReference type="AlphaFoldDB" id="A0A556MIF8"/>
<accession>A0A556MIF8</accession>
<evidence type="ECO:0000313" key="2">
    <source>
        <dbReference type="Proteomes" id="UP000318733"/>
    </source>
</evidence>
<keyword evidence="2" id="KW-1185">Reference proteome</keyword>
<gene>
    <name evidence="1" type="ORF">FO440_18355</name>
</gene>
<protein>
    <submittedName>
        <fullName evidence="1">Uncharacterized protein</fullName>
    </submittedName>
</protein>
<evidence type="ECO:0000313" key="1">
    <source>
        <dbReference type="EMBL" id="TSJ39701.1"/>
    </source>
</evidence>
<organism evidence="1 2">
    <name type="scientific">Mucilaginibacter corticis</name>
    <dbReference type="NCBI Taxonomy" id="2597670"/>
    <lineage>
        <taxon>Bacteria</taxon>
        <taxon>Pseudomonadati</taxon>
        <taxon>Bacteroidota</taxon>
        <taxon>Sphingobacteriia</taxon>
        <taxon>Sphingobacteriales</taxon>
        <taxon>Sphingobacteriaceae</taxon>
        <taxon>Mucilaginibacter</taxon>
    </lineage>
</organism>
<dbReference type="EMBL" id="VLPK01000003">
    <property type="protein sequence ID" value="TSJ39701.1"/>
    <property type="molecule type" value="Genomic_DNA"/>
</dbReference>